<evidence type="ECO:0000313" key="6">
    <source>
        <dbReference type="Proteomes" id="UP000242444"/>
    </source>
</evidence>
<evidence type="ECO:0000259" key="4">
    <source>
        <dbReference type="Pfam" id="PF01494"/>
    </source>
</evidence>
<dbReference type="FunCoup" id="A0A263D1A8">
    <property type="interactions" value="31"/>
</dbReference>
<accession>A0A263D1A8</accession>
<dbReference type="InterPro" id="IPR036188">
    <property type="entry name" value="FAD/NAD-bd_sf"/>
</dbReference>
<dbReference type="InterPro" id="IPR002938">
    <property type="entry name" value="FAD-bd"/>
</dbReference>
<keyword evidence="1" id="KW-0560">Oxidoreductase</keyword>
<dbReference type="PANTHER" id="PTHR13789:SF309">
    <property type="entry name" value="PUTATIVE (AFU_ORTHOLOGUE AFUA_6G14510)-RELATED"/>
    <property type="match status" value="1"/>
</dbReference>
<dbReference type="PRINTS" id="PR00420">
    <property type="entry name" value="RNGMNOXGNASE"/>
</dbReference>
<dbReference type="RefSeq" id="WP_094864609.1">
    <property type="nucleotide sequence ID" value="NZ_NKYE01000014.1"/>
</dbReference>
<evidence type="ECO:0000313" key="5">
    <source>
        <dbReference type="EMBL" id="OZM71306.1"/>
    </source>
</evidence>
<evidence type="ECO:0000256" key="2">
    <source>
        <dbReference type="ARBA" id="ARBA00023033"/>
    </source>
</evidence>
<name>A0A263D1A8_9PSEU</name>
<sequence length="406" mass="43239">MTHALIAGGGIAGAATALALRKAGISSTIHEAFPAGADDVGAFLTIMHNGMNALSAIDAGTLVAEASFPADSVEILDAGGLRTGLREYENDPGAHLGPRTLRRSELYRVLQDAAVDRGCRVEHGKRVTRAEHRGGAVHVGFDDGSWAEGDLLVGADGIHSTVRTIIDAEAPSPRYTGLNIVYGYARRTTPADITCRYRMGRGARAAFGYIHTPDGETWWFGRLPGSELSREEMAARTAEEWKRYATGFFAEDGTSMADLVRSTAPGDIVVSNAYDVPSTPRWWRDSMVLAGDAAHAASPAAGQGASMALEDSVTLAKCLRDLPTIEVALTAYEGLRRDRVEQLVAASAAHDSPPPERSEVDSGGARETSAAPDTGPARRRWLYGHHIDWHTRIPETPGADDSSPST</sequence>
<dbReference type="OrthoDB" id="9782160at2"/>
<dbReference type="InterPro" id="IPR050493">
    <property type="entry name" value="FAD-dep_Monooxygenase_BioMet"/>
</dbReference>
<keyword evidence="6" id="KW-1185">Reference proteome</keyword>
<dbReference type="Proteomes" id="UP000242444">
    <property type="component" value="Unassembled WGS sequence"/>
</dbReference>
<dbReference type="PANTHER" id="PTHR13789">
    <property type="entry name" value="MONOOXYGENASE"/>
    <property type="match status" value="1"/>
</dbReference>
<dbReference type="Pfam" id="PF01494">
    <property type="entry name" value="FAD_binding_3"/>
    <property type="match status" value="1"/>
</dbReference>
<keyword evidence="2" id="KW-0503">Monooxygenase</keyword>
<comment type="caution">
    <text evidence="5">The sequence shown here is derived from an EMBL/GenBank/DDBJ whole genome shotgun (WGS) entry which is preliminary data.</text>
</comment>
<gene>
    <name evidence="5" type="ORF">CFN78_21190</name>
</gene>
<dbReference type="InParanoid" id="A0A263D1A8"/>
<protein>
    <submittedName>
        <fullName evidence="5">FAD-dependent oxidoreductase</fullName>
    </submittedName>
</protein>
<evidence type="ECO:0000256" key="1">
    <source>
        <dbReference type="ARBA" id="ARBA00023002"/>
    </source>
</evidence>
<dbReference type="GO" id="GO:0071949">
    <property type="term" value="F:FAD binding"/>
    <property type="evidence" value="ECO:0007669"/>
    <property type="project" value="InterPro"/>
</dbReference>
<dbReference type="GO" id="GO:0004497">
    <property type="term" value="F:monooxygenase activity"/>
    <property type="evidence" value="ECO:0007669"/>
    <property type="project" value="UniProtKB-KW"/>
</dbReference>
<dbReference type="AlphaFoldDB" id="A0A263D1A8"/>
<feature type="region of interest" description="Disordered" evidence="3">
    <location>
        <begin position="345"/>
        <end position="379"/>
    </location>
</feature>
<organism evidence="5 6">
    <name type="scientific">Amycolatopsis antarctica</name>
    <dbReference type="NCBI Taxonomy" id="1854586"/>
    <lineage>
        <taxon>Bacteria</taxon>
        <taxon>Bacillati</taxon>
        <taxon>Actinomycetota</taxon>
        <taxon>Actinomycetes</taxon>
        <taxon>Pseudonocardiales</taxon>
        <taxon>Pseudonocardiaceae</taxon>
        <taxon>Amycolatopsis</taxon>
    </lineage>
</organism>
<proteinExistence type="predicted"/>
<dbReference type="EMBL" id="NKYE01000014">
    <property type="protein sequence ID" value="OZM71306.1"/>
    <property type="molecule type" value="Genomic_DNA"/>
</dbReference>
<feature type="domain" description="FAD-binding" evidence="4">
    <location>
        <begin position="2"/>
        <end position="346"/>
    </location>
</feature>
<dbReference type="SUPFAM" id="SSF51905">
    <property type="entry name" value="FAD/NAD(P)-binding domain"/>
    <property type="match status" value="1"/>
</dbReference>
<evidence type="ECO:0000256" key="3">
    <source>
        <dbReference type="SAM" id="MobiDB-lite"/>
    </source>
</evidence>
<reference evidence="5 6" key="1">
    <citation type="submission" date="2017-07" db="EMBL/GenBank/DDBJ databases">
        <title>Amycolatopsis antarcticus sp. nov., isolated from the surface of an Antarcticus brown macroalga.</title>
        <authorList>
            <person name="Wang J."/>
            <person name="Leiva S."/>
            <person name="Huang J."/>
            <person name="Huang Y."/>
        </authorList>
    </citation>
    <scope>NUCLEOTIDE SEQUENCE [LARGE SCALE GENOMIC DNA]</scope>
    <source>
        <strain evidence="5 6">AU-G6</strain>
    </source>
</reference>
<dbReference type="Gene3D" id="3.50.50.60">
    <property type="entry name" value="FAD/NAD(P)-binding domain"/>
    <property type="match status" value="1"/>
</dbReference>